<dbReference type="PANTHER" id="PTHR31944:SF131">
    <property type="entry name" value="HEME-RESPONSIVE ZINC FINGER TRANSCRIPTION FACTOR HAP1"/>
    <property type="match status" value="1"/>
</dbReference>
<reference evidence="7 8" key="1">
    <citation type="submission" date="2023-10" db="EMBL/GenBank/DDBJ databases">
        <title>Draft genome sequence of Xylaria bambusicola isolate GMP-LS, the root and basal stem rot pathogen of sugarcane in Indonesia.</title>
        <authorList>
            <person name="Selvaraj P."/>
            <person name="Muralishankar V."/>
            <person name="Muruganantham S."/>
            <person name="Sp S."/>
            <person name="Haryani S."/>
            <person name="Lau K.J.X."/>
            <person name="Naqvi N.I."/>
        </authorList>
    </citation>
    <scope>NUCLEOTIDE SEQUENCE [LARGE SCALE GENOMIC DNA]</scope>
    <source>
        <strain evidence="7">GMP-LS</strain>
    </source>
</reference>
<comment type="caution">
    <text evidence="7">The sequence shown here is derived from an EMBL/GenBank/DDBJ whole genome shotgun (WGS) entry which is preliminary data.</text>
</comment>
<dbReference type="Proteomes" id="UP001305414">
    <property type="component" value="Unassembled WGS sequence"/>
</dbReference>
<keyword evidence="3" id="KW-0805">Transcription regulation</keyword>
<accession>A0AAN7USL9</accession>
<dbReference type="GO" id="GO:0005634">
    <property type="term" value="C:nucleus"/>
    <property type="evidence" value="ECO:0007669"/>
    <property type="project" value="TreeGrafter"/>
</dbReference>
<evidence type="ECO:0000256" key="4">
    <source>
        <dbReference type="ARBA" id="ARBA00023125"/>
    </source>
</evidence>
<organism evidence="7 8">
    <name type="scientific">Xylaria bambusicola</name>
    <dbReference type="NCBI Taxonomy" id="326684"/>
    <lineage>
        <taxon>Eukaryota</taxon>
        <taxon>Fungi</taxon>
        <taxon>Dikarya</taxon>
        <taxon>Ascomycota</taxon>
        <taxon>Pezizomycotina</taxon>
        <taxon>Sordariomycetes</taxon>
        <taxon>Xylariomycetidae</taxon>
        <taxon>Xylariales</taxon>
        <taxon>Xylariaceae</taxon>
        <taxon>Xylaria</taxon>
    </lineage>
</organism>
<dbReference type="GO" id="GO:0000978">
    <property type="term" value="F:RNA polymerase II cis-regulatory region sequence-specific DNA binding"/>
    <property type="evidence" value="ECO:0007669"/>
    <property type="project" value="TreeGrafter"/>
</dbReference>
<protein>
    <submittedName>
        <fullName evidence="7">Uncharacterized protein</fullName>
    </submittedName>
</protein>
<dbReference type="AlphaFoldDB" id="A0AAN7USL9"/>
<keyword evidence="4" id="KW-0238">DNA-binding</keyword>
<dbReference type="InterPro" id="IPR051430">
    <property type="entry name" value="Fungal_TF_Env_Response"/>
</dbReference>
<gene>
    <name evidence="7" type="ORF">RRF57_010586</name>
</gene>
<evidence type="ECO:0000256" key="1">
    <source>
        <dbReference type="ARBA" id="ARBA00022723"/>
    </source>
</evidence>
<evidence type="ECO:0000256" key="2">
    <source>
        <dbReference type="ARBA" id="ARBA00022833"/>
    </source>
</evidence>
<keyword evidence="2" id="KW-0862">Zinc</keyword>
<sequence length="271" mass="30474">MLRRMNGLGKPLENEGILMLSAKLSAAGREIDAQVPADPDTRTASCKRSMASLLLRRFLLVLHRPLAGRIRENALYYHSRKMSFDSAMALLKPPLVNDTFSYIMLRGGGLFKSCLIHASLALASELLIEIEEHGSGTYRQMLVDAVREARQQWVRRIKFGDPNFRLHMKLSIVLDQAEFAGEEISQLQQQQRMAQSTKESLELCHSLIQEHVISAPTTISSEDNEWISQGLHLACSSEPNLSRECFSLNDILQIHGPDVDESVFDSNMLLL</sequence>
<keyword evidence="8" id="KW-1185">Reference proteome</keyword>
<proteinExistence type="predicted"/>
<evidence type="ECO:0000313" key="7">
    <source>
        <dbReference type="EMBL" id="KAK5634873.1"/>
    </source>
</evidence>
<dbReference type="GO" id="GO:0046872">
    <property type="term" value="F:metal ion binding"/>
    <property type="evidence" value="ECO:0007669"/>
    <property type="project" value="UniProtKB-KW"/>
</dbReference>
<dbReference type="GO" id="GO:0001228">
    <property type="term" value="F:DNA-binding transcription activator activity, RNA polymerase II-specific"/>
    <property type="evidence" value="ECO:0007669"/>
    <property type="project" value="TreeGrafter"/>
</dbReference>
<evidence type="ECO:0000256" key="5">
    <source>
        <dbReference type="ARBA" id="ARBA00023163"/>
    </source>
</evidence>
<keyword evidence="6" id="KW-0539">Nucleus</keyword>
<evidence type="ECO:0000256" key="3">
    <source>
        <dbReference type="ARBA" id="ARBA00023015"/>
    </source>
</evidence>
<keyword evidence="1" id="KW-0479">Metal-binding</keyword>
<keyword evidence="5" id="KW-0804">Transcription</keyword>
<evidence type="ECO:0000313" key="8">
    <source>
        <dbReference type="Proteomes" id="UP001305414"/>
    </source>
</evidence>
<dbReference type="PANTHER" id="PTHR31944">
    <property type="entry name" value="HEME-RESPONSIVE ZINC FINGER TRANSCRIPTION FACTOR HAP1"/>
    <property type="match status" value="1"/>
</dbReference>
<dbReference type="EMBL" id="JAWHQM010000045">
    <property type="protein sequence ID" value="KAK5634873.1"/>
    <property type="molecule type" value="Genomic_DNA"/>
</dbReference>
<evidence type="ECO:0000256" key="6">
    <source>
        <dbReference type="ARBA" id="ARBA00023242"/>
    </source>
</evidence>
<name>A0AAN7USL9_9PEZI</name>